<dbReference type="RefSeq" id="WP_202656100.1">
    <property type="nucleotide sequence ID" value="NZ_JAESWB010000371.1"/>
</dbReference>
<organism evidence="1 2">
    <name type="scientific">Neobacillus paridis</name>
    <dbReference type="NCBI Taxonomy" id="2803862"/>
    <lineage>
        <taxon>Bacteria</taxon>
        <taxon>Bacillati</taxon>
        <taxon>Bacillota</taxon>
        <taxon>Bacilli</taxon>
        <taxon>Bacillales</taxon>
        <taxon>Bacillaceae</taxon>
        <taxon>Neobacillus</taxon>
    </lineage>
</organism>
<sequence length="190" mass="21369">MKKLAITAGLCAAIALTGCSKDIGNRDVYEESSNTINVNNKRHELYREGGGQSIRNVSNDFGYVRHQKSPVMNDHTANETRIALDREQLAHIISKYSVNLPNVHDAAALVTDQEVLVAYTTDSKNRNLTADQVKRTAMSVVPRYFRVYVTDDKTLMQDVENLASLDSTSRHARSQVNYLINKMKKSPQRK</sequence>
<dbReference type="PROSITE" id="PS51257">
    <property type="entry name" value="PROKAR_LIPOPROTEIN"/>
    <property type="match status" value="1"/>
</dbReference>
<name>A0ABS1TU69_9BACI</name>
<evidence type="ECO:0000313" key="1">
    <source>
        <dbReference type="EMBL" id="MBL4954860.1"/>
    </source>
</evidence>
<evidence type="ECO:0000313" key="2">
    <source>
        <dbReference type="Proteomes" id="UP000623967"/>
    </source>
</evidence>
<reference evidence="1 2" key="1">
    <citation type="submission" date="2021-01" db="EMBL/GenBank/DDBJ databases">
        <title>Genome public.</title>
        <authorList>
            <person name="Liu C."/>
            <person name="Sun Q."/>
        </authorList>
    </citation>
    <scope>NUCLEOTIDE SEQUENCE [LARGE SCALE GENOMIC DNA]</scope>
    <source>
        <strain evidence="1 2">YIM B02564</strain>
    </source>
</reference>
<dbReference type="EMBL" id="JAESWB010000371">
    <property type="protein sequence ID" value="MBL4954860.1"/>
    <property type="molecule type" value="Genomic_DNA"/>
</dbReference>
<keyword evidence="1" id="KW-0449">Lipoprotein</keyword>
<accession>A0ABS1TU69</accession>
<dbReference type="InterPro" id="IPR019076">
    <property type="entry name" value="Spore_lipoprot_YhcN/YlaJ-like"/>
</dbReference>
<proteinExistence type="predicted"/>
<dbReference type="Pfam" id="PF09580">
    <property type="entry name" value="Spore_YhcN_YlaJ"/>
    <property type="match status" value="1"/>
</dbReference>
<keyword evidence="2" id="KW-1185">Reference proteome</keyword>
<dbReference type="Proteomes" id="UP000623967">
    <property type="component" value="Unassembled WGS sequence"/>
</dbReference>
<gene>
    <name evidence="1" type="ORF">JK635_22130</name>
</gene>
<comment type="caution">
    <text evidence="1">The sequence shown here is derived from an EMBL/GenBank/DDBJ whole genome shotgun (WGS) entry which is preliminary data.</text>
</comment>
<protein>
    <submittedName>
        <fullName evidence="1">YhcN/YlaJ family sporulation lipoprotein</fullName>
    </submittedName>
</protein>